<dbReference type="FunFam" id="3.40.50.300:FF:001384">
    <property type="entry name" value="Midasin"/>
    <property type="match status" value="1"/>
</dbReference>
<evidence type="ECO:0000256" key="13">
    <source>
        <dbReference type="SAM" id="Phobius"/>
    </source>
</evidence>
<feature type="compositionally biased region" description="Acidic residues" evidence="12">
    <location>
        <begin position="3767"/>
        <end position="3780"/>
    </location>
</feature>
<feature type="compositionally biased region" description="Basic and acidic residues" evidence="12">
    <location>
        <begin position="3867"/>
        <end position="3876"/>
    </location>
</feature>
<keyword evidence="5" id="KW-0677">Repeat</keyword>
<dbReference type="Pfam" id="PF07728">
    <property type="entry name" value="AAA_5"/>
    <property type="match status" value="5"/>
</dbReference>
<feature type="compositionally biased region" description="Basic and acidic residues" evidence="12">
    <location>
        <begin position="3737"/>
        <end position="3766"/>
    </location>
</feature>
<dbReference type="Pfam" id="PF17865">
    <property type="entry name" value="AAA_lid_5"/>
    <property type="match status" value="1"/>
</dbReference>
<feature type="compositionally biased region" description="Acidic residues" evidence="12">
    <location>
        <begin position="3623"/>
        <end position="3634"/>
    </location>
</feature>
<keyword evidence="6 10" id="KW-0547">Nucleotide-binding</keyword>
<dbReference type="FunFam" id="3.40.50.300:FF:000142">
    <property type="entry name" value="Midasin"/>
    <property type="match status" value="2"/>
</dbReference>
<keyword evidence="13" id="KW-0812">Transmembrane</keyword>
<comment type="subcellular location">
    <subcellularLocation>
        <location evidence="1">Nucleus</location>
        <location evidence="1">Nucleolus</location>
    </subcellularLocation>
    <subcellularLocation>
        <location evidence="2">Nucleus</location>
        <location evidence="2">Nucleoplasm</location>
    </subcellularLocation>
</comment>
<dbReference type="Pfam" id="PF01484">
    <property type="entry name" value="Col_cuticle_N"/>
    <property type="match status" value="1"/>
</dbReference>
<dbReference type="InterPro" id="IPR027417">
    <property type="entry name" value="P-loop_NTPase"/>
</dbReference>
<feature type="transmembrane region" description="Helical" evidence="13">
    <location>
        <begin position="4447"/>
        <end position="4467"/>
    </location>
</feature>
<evidence type="ECO:0000313" key="17">
    <source>
        <dbReference type="WBParaSite" id="TCONS_00011092.p1"/>
    </source>
</evidence>
<dbReference type="Gene3D" id="3.40.50.410">
    <property type="entry name" value="von Willebrand factor, type A domain"/>
    <property type="match status" value="1"/>
</dbReference>
<feature type="domain" description="AAA+ ATPase" evidence="14">
    <location>
        <begin position="726"/>
        <end position="871"/>
    </location>
</feature>
<dbReference type="Pfam" id="PF17867">
    <property type="entry name" value="AAA_lid_7"/>
    <property type="match status" value="2"/>
</dbReference>
<keyword evidence="8 10" id="KW-0143">Chaperone</keyword>
<evidence type="ECO:0000256" key="1">
    <source>
        <dbReference type="ARBA" id="ARBA00004604"/>
    </source>
</evidence>
<dbReference type="CDD" id="cd00009">
    <property type="entry name" value="AAA"/>
    <property type="match status" value="2"/>
</dbReference>
<feature type="region of interest" description="Disordered" evidence="12">
    <location>
        <begin position="3598"/>
        <end position="3996"/>
    </location>
</feature>
<dbReference type="InterPro" id="IPR041190">
    <property type="entry name" value="Midasin_AAA_lid_5"/>
</dbReference>
<feature type="compositionally biased region" description="Gly residues" evidence="12">
    <location>
        <begin position="4615"/>
        <end position="4624"/>
    </location>
</feature>
<feature type="domain" description="AAA+ ATPase" evidence="14">
    <location>
        <begin position="1027"/>
        <end position="1173"/>
    </location>
</feature>
<keyword evidence="13" id="KW-0472">Membrane</keyword>
<feature type="compositionally biased region" description="Acidic residues" evidence="12">
    <location>
        <begin position="3962"/>
        <end position="3989"/>
    </location>
</feature>
<evidence type="ECO:0000259" key="15">
    <source>
        <dbReference type="SMART" id="SM01088"/>
    </source>
</evidence>
<dbReference type="Pfam" id="PF13519">
    <property type="entry name" value="VWA_2"/>
    <property type="match status" value="1"/>
</dbReference>
<name>A0AAF5I2B5_STRER</name>
<reference evidence="17" key="1">
    <citation type="submission" date="2024-02" db="UniProtKB">
        <authorList>
            <consortium name="WormBaseParasite"/>
        </authorList>
    </citation>
    <scope>IDENTIFICATION</scope>
</reference>
<feature type="region of interest" description="Disordered" evidence="12">
    <location>
        <begin position="4541"/>
        <end position="4635"/>
    </location>
</feature>
<keyword evidence="7 10" id="KW-0067">ATP-binding</keyword>
<feature type="compositionally biased region" description="Polar residues" evidence="12">
    <location>
        <begin position="3881"/>
        <end position="3890"/>
    </location>
</feature>
<feature type="compositionally biased region" description="Basic and acidic residues" evidence="12">
    <location>
        <begin position="3715"/>
        <end position="3726"/>
    </location>
</feature>
<dbReference type="InterPro" id="IPR011704">
    <property type="entry name" value="ATPase_dyneun-rel_AAA"/>
</dbReference>
<feature type="compositionally biased region" description="Basic and acidic residues" evidence="12">
    <location>
        <begin position="3600"/>
        <end position="3614"/>
    </location>
</feature>
<evidence type="ECO:0000256" key="4">
    <source>
        <dbReference type="ARBA" id="ARBA00017143"/>
    </source>
</evidence>
<dbReference type="Proteomes" id="UP000035681">
    <property type="component" value="Unplaced"/>
</dbReference>
<feature type="compositionally biased region" description="Acidic residues" evidence="12">
    <location>
        <begin position="3830"/>
        <end position="3853"/>
    </location>
</feature>
<sequence>MVVEKKKRKYSTTNKAVSEKNEDFIETKIPKISSPLNRSFEKSKIIKLTKQKSLVIIEGPIGCGKTTLVKEISKDLKINYNVFQMSDQLDSKALFGFYHCTDVLGEFIWRPSEFTKALSTDTIILLEDLELAPVDLISAIMDLCRERMIKLVSGDLIELNDKCRIVASMRTGISIPYETNSLLSSIPYRVELNPFTNEELLSIINAKYPRCIPISKRILELFIKVSETLKQLQPRGRQLISKDLFCACQRLEKITGLSENVKVMMELIDVWVLFVDKKEIVFELGKLIAGYLAVTVDQLHHVLNIRKPTVEISKNDITIGRVHLPKQKEEIVKKKHCSYGMTKDLCQLMERIAVCIDNEEPILLTGETGVGKTSGIQTIAMHLNANLKVVNLSQHSESSDLIGGYKPVSPMTLLLPIRESFLELMKKCFDIEKNQKFIGHLDKLLESKNFIDSLKLIKKAAENAIKHGKMVIEWAKLISRAQRMELSLTSSTFPFAYIEGIVSEAAHKGYWLLVDEINLSSSECLDAIIHILDQKSTLHKDFRLFACMNPATDQGKRNLPVGVRSRFTEFFVHETEESEQLCEIVRNYIPTIAYDDMNKITEFYAEVRVQFPKMFSLRNLCRSLSVASDNLYGNVFYSVYDAITMAFTSNLSLSEREKMVKIIDHFFAKAKSVILKTPKNITKDFVNIEGYFVKKGSIDIGEDPQYVVTPSIKENLRQVGRLVSSGRFPVLLEGETSAGKTSMILYLAKITGNRVYRINNHEYTDIQEYIGSYLPDEKGKLNFVEGVLLKAVKNGDWVILDELNLAPSDVLEALNRLLDDNRELFVSEFNKAFKAHPNFRLFATQNPAGSYAGRKRLSRAFLNRFVVLRFDHAPMEELVEIICHKCKVAPSSAQKMVNVLVELRSRRSLSGIFSASDGLMTLRDVFRWAGRLSNSGDEGRDWKQCLADHGYFLLAGRCRNINDENVIKSVLEKHLKVTIEPEKLFSLDSIFMPKFVVDLISNDKSGNIILTEGMRRMLVLSYQAWRVNEPVLLVGETGCGKTTLSQLISGNQILSINCHEKTETSDFLGRIRPLPSGDFEWVDGVVVQAMKEGKSILIDEISLAADSVLERLNPLLESHRALLLSDAGESELIIAKDGFQIIATMNPGGDYGKKELSKALRNRFTEIWCKASFTEEEYESIIEKRLSHLITSHKLKKNMLQNVAKVIIKFFTFFSKKYGYIFRFPLSIRDVVSASEMFEVCYNKGIPTALSIYHSFSSILFDSFGIMISQSSIDINEIKNDCLKELENILTTNEISMDGFQDVYCDTLASVQISNDGLSIPPFEILLGKYPQKISKGFAFDAPTCNKNVLRLARALLINKPIMLEGSPGAGKSSTVMALASVTGNKLIRLNLSDQTDLCDLFGCDVPTTLEDGTTSFFWQEGPILKAIKEGCWILLDEMNLASQSVLEGLNSCFDHRKELFIAELNKTFDIGTSNCRFFACQNPRGQGGGRRSLPKSFLNRFTLIYVDELTPNDFEMVLKRSNQNLNDTLIKNMVKINKEICKKIKAGWIPEGSPYEFNLRDLLRWANIISNDNDISKGFDILYISRMRNENDKNIMKEIFYNIFKESFIPLVPAIRCIDGNILIGDETFTTENVKYLSENQKFLLPSQLSTLQKLITNVNMNWLTLLVGESFIGKRTLVEILASIYGKKLNHMRLTANTDALELLGSYEHLSNAIDFNQLKKSYLNDIRMLNVVDQLIKEAEEAEDILQLRHNLHVILSLDINDEMKNSLSKYDEEFASSNLCFEWRNSVFLNSYLNGEWILIENVNCCSGAVLDRLNTCLENDGELTLPEHSVEGDCVIKAHKNFRVFFTMNPHFGNLSRAMRNRSVEMFVLESDAWWNNIRDKLNLITTDNNKMEYETKMKYDVSLENMKAKDVLNFAALDGHIYNNEENNDMDTMVLSETSTLKFPKVCMMNNKDLPKWIANAWKFASKKDYVSGLLWCLCAFDGKEINDLKEFIYQLFSKVNRNTINYLLDHFMSLQGYNEKRLFTFSPKNNPKYDRVLDDFSLESFSIWCHSIIQDVENLEDSFYNMSVKANKGQIDVKKVSSPVILYIASFVDELIKFIISKHCGEKNFSEYIELLTKIVLLVKYTYNNPSDTYGLWPIQITWNNINHNYFINLTKNNISLYRLHSRINKYWSQEDRIQVTLFNNIHKAFNFCLPYEDNNDHLKNALLALNHAESQLRIKFEDSMRGSSLEQSLDMINDVTYFRQLVKSSDIECSIFPGILFAQSIEWNDDIDERIFYFLLFLNSPSAVGDFISAKKNIHLVDTPIISELVTNIWRNLRFNNSFVEITLKDFGKAMKNIKDFYNSLWCYGRCYTNISKEIKNELIEILQFYHTRSTDDMKEDFYNLSINDIESTNDSDAFWNGVLKLGLHLLKSFTPPICLIDPLLYDQIVSDVWTTQMDLTTRLVTVFKNYLEITANFTNTDMFKFTEFPFLYNLITTNEKITKNLGELDTSKNFYRPNYEVFESMKRELINFTSLVNEQYTIITQNLLNNTWQKLPITSLKMLKNQIDSFILNVSGFYNICQNYFSLPDIVIPYLTALNVFTLSTNIFSRRIECYLNNLEIIVESKIPKDINIHDLIKTQYINNSLRNWMISSFSVLPIQFQYRFILNTVKTPDTYDKTPLDWIFKKWKLWHDNNTEKQEKLFVYKKRGVNEEEDEPIDEDEMDLKDFFPDYSDEAFVEDVIAISSEALINEPLLTGQQMHELLYAFIDNEVDYKTPEADNLYLPALYLTNYLISSGRLNLINEETTIDGHLIALNKMIEKVEAKTMSVNIDTKSFNVYHENIPKEVFESIKLVENLQNRILELKNEYEDNAILINILECIQKYFNSSSNLPLMLLAARVERILDEAENWQQIADRAHSIIPQTEPLKKLLLEWKKMEVLCWKDILKRVYYENNQLTLLKSFPLIESFYDCLKLEDDENSSKNLLAMLIEWLYNSTLTDFDARLKSALIMSKWIEFYLNNNDIGERKKYYELLVKKIRSVHDHLKQFKESITMRLKDATLKIENELKEFVDVLKFTDLNLWSVKESTKKAHGQLFNILKHYKFYCKQSISDILEVPIQPDYDELIETEFELPKSTISEVLVKESKTMKSMLESLINLTDRDQITNIIGFVINCDDLIKTPIVYEGTDEEKEKQQGRAQFDRQKMFSLLIKKCNAIGLNSRKGMTIVSEKLTINTVMEVELKYLNDVGVIEKLLRHGAASRNALLKHTTKPNNQITPAILNHIKGITDYCLFWLYNASMTADSIGKVKYDLKVINKFLKQSKENYQLNSQNFHHQNFSKNLKSIVKCLLKLITTTTNLVDIIQSAPENEMNSIFNEDTTNTISGLYKKHTQYKYILDHAKKSNNIVNELKTFIDKKIDSEFDYKIWNINEVTVISETVTKKCQEIMNYSKNLLTWAPKYVEDINNFCKNITDELKNNESTSIYEEEMFNETESVLLCLQKMYKIIDEQVNDLKSKYRHNPIDDMKRILEGVSVINVPVERFLSLAVKISQNHIFNEEYLKKSVVACDFLTKVYDYFDSIVGQFLKDILLFYIYFENFSYTLLEKGFVNSIPKSDEGQTSDGKECKGGENAGMGEGEGENDVSDQIEDMGQIEGLQGENEKKSDNVPDKQKDDEKPIEMDEDFAADLEDLDLDENDEKGDDNDDDQGDDKEPDVDWNKGDIEEEDEKQLDPEIWDKEEKNDDMDIDEGNEGAKDETEELGARDNDTPLTGEKDETKPSDENEEGTEDEEGNDKDDDKDGQNTDDEDHLENVNNCDIDNESDVEDNQSVGDDTEQIDDGRNENQEDPTDVGEVEDNEEENTVEELPPELEMVNDGTQANDDGEKVDDSEAHNAGQDYSSNPTENIQDESKDAAENQIEKENTEGTSNENNQSEIAEKTSEKVPSKSKNIDNKNEASQEDSKMEDSNESESNKELADNTDEVDDGQSVEGYSDDETAHTDDEDYLLVHNNKNSTKERQIIKSATMEEAKSTRGIYDDKKYKQIKKDEDNVNMSKNEENLPEEETKEDSVSDNEMEVDDMYKKSIIKLDVENLDFDNLNETKENFLLNKFNESENIDENKHFDNEWSNITSSIATLAYELTEYLRIIIEPSIASKLEGDYRSGKRLNMRRLISYIASGHRKDKIWMRRTKKAKRNYQILLAIDDSASMNENKINQLTCQSTCLIEKALCQLEIGEIAVCKFGNDVQMISDFSTHGDTFGRKLLQGLKFDQDKTDLLNLLNVSSQVLSDANAEKPSNQMMIILSDGHGALSGKVDLLNNAIKNLISQRVTVLFIILDNGKKSILDMKQTQFLPNGTVQFTPYMSLFPFPFYTVLRDISSLPLTISEAIKQCKIKRQTYCSISMEGSVTVKFCNLLAKSLNMELKDIFISSISSKNKKALKKNKQNTSFHTVIFLHTMTSSGQTVATGAVAISIIGLIACLSFFINISMDVSDFHTSSLEDIEYFKEVSNGAWNQMMNIERDIEREHRVAHFNSIFRQKRGYATGAGASAGVQSAGAAGAAQACPPGPPGPDGIPGSDGEPGLPGNDGTPGEAGMSSSSYKTGNECPPCPAGPPGPPGPDGPPGPNGPDGQPGNDGGPGNPGQNGPPGPPGPP</sequence>
<feature type="compositionally biased region" description="Acidic residues" evidence="12">
    <location>
        <begin position="3666"/>
        <end position="3699"/>
    </location>
</feature>
<keyword evidence="11" id="KW-0175">Coiled coil</keyword>
<evidence type="ECO:0000256" key="12">
    <source>
        <dbReference type="SAM" id="MobiDB-lite"/>
    </source>
</evidence>
<comment type="function">
    <text evidence="10">Nuclear chaperone required for maturation and nuclear export of pre-60S ribosome subunits.</text>
</comment>
<dbReference type="InterPro" id="IPR002486">
    <property type="entry name" value="Col_cuticle_N"/>
</dbReference>
<dbReference type="SMART" id="SM00382">
    <property type="entry name" value="AAA"/>
    <property type="match status" value="5"/>
</dbReference>
<feature type="domain" description="AAA+ ATPase" evidence="14">
    <location>
        <begin position="358"/>
        <end position="577"/>
    </location>
</feature>
<dbReference type="InterPro" id="IPR040848">
    <property type="entry name" value="AAA_lid_7"/>
</dbReference>
<evidence type="ECO:0000256" key="5">
    <source>
        <dbReference type="ARBA" id="ARBA00022737"/>
    </source>
</evidence>
<feature type="domain" description="Nematode cuticle collagen N-terminal" evidence="15">
    <location>
        <begin position="4446"/>
        <end position="4498"/>
    </location>
</feature>
<dbReference type="InterPro" id="IPR036465">
    <property type="entry name" value="vWFA_dom_sf"/>
</dbReference>
<dbReference type="PANTHER" id="PTHR48103:SF2">
    <property type="entry name" value="MIDASIN"/>
    <property type="match status" value="1"/>
</dbReference>
<dbReference type="WBParaSite" id="TCONS_00011092.p1">
    <property type="protein sequence ID" value="TCONS_00011092.p1"/>
    <property type="gene ID" value="XLOC_005161"/>
</dbReference>
<dbReference type="GO" id="GO:0030687">
    <property type="term" value="C:preribosome, large subunit precursor"/>
    <property type="evidence" value="ECO:0007669"/>
    <property type="project" value="TreeGrafter"/>
</dbReference>
<dbReference type="GO" id="GO:0000027">
    <property type="term" value="P:ribosomal large subunit assembly"/>
    <property type="evidence" value="ECO:0007669"/>
    <property type="project" value="InterPro"/>
</dbReference>
<dbReference type="InterPro" id="IPR012099">
    <property type="entry name" value="Midasin"/>
</dbReference>
<feature type="compositionally biased region" description="Polar residues" evidence="12">
    <location>
        <begin position="3909"/>
        <end position="3919"/>
    </location>
</feature>
<dbReference type="GO" id="GO:0000055">
    <property type="term" value="P:ribosomal large subunit export from nucleus"/>
    <property type="evidence" value="ECO:0007669"/>
    <property type="project" value="TreeGrafter"/>
</dbReference>
<protein>
    <recommendedName>
        <fullName evidence="4 10">Midasin</fullName>
    </recommendedName>
</protein>
<keyword evidence="16" id="KW-1185">Reference proteome</keyword>
<dbReference type="GO" id="GO:0005524">
    <property type="term" value="F:ATP binding"/>
    <property type="evidence" value="ECO:0007669"/>
    <property type="project" value="UniProtKB-KW"/>
</dbReference>
<dbReference type="SMART" id="SM01088">
    <property type="entry name" value="Col_cuticle_N"/>
    <property type="match status" value="1"/>
</dbReference>
<feature type="compositionally biased region" description="Basic and acidic residues" evidence="12">
    <location>
        <begin position="3893"/>
        <end position="3908"/>
    </location>
</feature>
<evidence type="ECO:0000256" key="7">
    <source>
        <dbReference type="ARBA" id="ARBA00022840"/>
    </source>
</evidence>
<feature type="compositionally biased region" description="Acidic residues" evidence="12">
    <location>
        <begin position="3727"/>
        <end position="3736"/>
    </location>
</feature>
<feature type="compositionally biased region" description="Basic and acidic residues" evidence="12">
    <location>
        <begin position="3920"/>
        <end position="3961"/>
    </location>
</feature>
<dbReference type="SUPFAM" id="SSF52540">
    <property type="entry name" value="P-loop containing nucleoside triphosphate hydrolases"/>
    <property type="match status" value="6"/>
</dbReference>
<proteinExistence type="inferred from homology"/>
<evidence type="ECO:0000256" key="8">
    <source>
        <dbReference type="ARBA" id="ARBA00023186"/>
    </source>
</evidence>
<feature type="region of interest" description="Disordered" evidence="12">
    <location>
        <begin position="4031"/>
        <end position="4057"/>
    </location>
</feature>
<comment type="similarity">
    <text evidence="3 10">Belongs to the midasin family.</text>
</comment>
<evidence type="ECO:0000256" key="10">
    <source>
        <dbReference type="PIRNR" id="PIRNR010340"/>
    </source>
</evidence>
<dbReference type="GO" id="GO:0042302">
    <property type="term" value="F:structural constituent of cuticle"/>
    <property type="evidence" value="ECO:0007669"/>
    <property type="project" value="InterPro"/>
</dbReference>
<feature type="compositionally biased region" description="Pro residues" evidence="12">
    <location>
        <begin position="4589"/>
        <end position="4608"/>
    </location>
</feature>
<evidence type="ECO:0000313" key="16">
    <source>
        <dbReference type="Proteomes" id="UP000035681"/>
    </source>
</evidence>
<dbReference type="InterPro" id="IPR002035">
    <property type="entry name" value="VWF_A"/>
</dbReference>
<dbReference type="SUPFAM" id="SSF53300">
    <property type="entry name" value="vWA-like"/>
    <property type="match status" value="1"/>
</dbReference>
<feature type="compositionally biased region" description="Basic and acidic residues" evidence="12">
    <location>
        <begin position="3645"/>
        <end position="3665"/>
    </location>
</feature>
<organism evidence="16 17">
    <name type="scientific">Strongyloides stercoralis</name>
    <name type="common">Threadworm</name>
    <dbReference type="NCBI Taxonomy" id="6248"/>
    <lineage>
        <taxon>Eukaryota</taxon>
        <taxon>Metazoa</taxon>
        <taxon>Ecdysozoa</taxon>
        <taxon>Nematoda</taxon>
        <taxon>Chromadorea</taxon>
        <taxon>Rhabditida</taxon>
        <taxon>Tylenchina</taxon>
        <taxon>Panagrolaimomorpha</taxon>
        <taxon>Strongyloidoidea</taxon>
        <taxon>Strongyloididae</taxon>
        <taxon>Strongyloides</taxon>
    </lineage>
</organism>
<accession>A0AAF5I2B5</accession>
<feature type="coiled-coil region" evidence="11">
    <location>
        <begin position="2836"/>
        <end position="2863"/>
    </location>
</feature>
<keyword evidence="13" id="KW-1133">Transmembrane helix</keyword>
<dbReference type="PANTHER" id="PTHR48103">
    <property type="entry name" value="MIDASIN-RELATED"/>
    <property type="match status" value="1"/>
</dbReference>
<evidence type="ECO:0000256" key="6">
    <source>
        <dbReference type="ARBA" id="ARBA00022741"/>
    </source>
</evidence>
<dbReference type="Gene3D" id="3.40.50.300">
    <property type="entry name" value="P-loop containing nucleotide triphosphate hydrolases"/>
    <property type="match status" value="6"/>
</dbReference>
<dbReference type="InterPro" id="IPR003593">
    <property type="entry name" value="AAA+_ATPase"/>
</dbReference>
<feature type="domain" description="AAA+ ATPase" evidence="14">
    <location>
        <begin position="51"/>
        <end position="164"/>
    </location>
</feature>
<evidence type="ECO:0000256" key="2">
    <source>
        <dbReference type="ARBA" id="ARBA00004642"/>
    </source>
</evidence>
<evidence type="ECO:0000256" key="3">
    <source>
        <dbReference type="ARBA" id="ARBA00007188"/>
    </source>
</evidence>
<evidence type="ECO:0000259" key="14">
    <source>
        <dbReference type="SMART" id="SM00382"/>
    </source>
</evidence>
<dbReference type="PIRSF" id="PIRSF010340">
    <property type="entry name" value="Midasin"/>
    <property type="match status" value="1"/>
</dbReference>
<feature type="compositionally biased region" description="Acidic residues" evidence="12">
    <location>
        <begin position="3803"/>
        <end position="3822"/>
    </location>
</feature>
<feature type="domain" description="AAA+ ATPase" evidence="14">
    <location>
        <begin position="1358"/>
        <end position="1511"/>
    </location>
</feature>
<dbReference type="GO" id="GO:0005730">
    <property type="term" value="C:nucleolus"/>
    <property type="evidence" value="ECO:0007669"/>
    <property type="project" value="UniProtKB-SubCell"/>
</dbReference>
<feature type="compositionally biased region" description="Acidic residues" evidence="12">
    <location>
        <begin position="4043"/>
        <end position="4057"/>
    </location>
</feature>
<dbReference type="GO" id="GO:0005654">
    <property type="term" value="C:nucleoplasm"/>
    <property type="evidence" value="ECO:0007669"/>
    <property type="project" value="UniProtKB-SubCell"/>
</dbReference>
<feature type="compositionally biased region" description="Pro residues" evidence="12">
    <location>
        <begin position="4626"/>
        <end position="4635"/>
    </location>
</feature>
<evidence type="ECO:0000256" key="11">
    <source>
        <dbReference type="SAM" id="Coils"/>
    </source>
</evidence>
<keyword evidence="9 10" id="KW-0539">Nucleus</keyword>
<evidence type="ECO:0000256" key="9">
    <source>
        <dbReference type="ARBA" id="ARBA00023242"/>
    </source>
</evidence>
<dbReference type="GO" id="GO:0016887">
    <property type="term" value="F:ATP hydrolysis activity"/>
    <property type="evidence" value="ECO:0007669"/>
    <property type="project" value="InterPro"/>
</dbReference>